<reference evidence="2" key="1">
    <citation type="submission" date="2023-06" db="EMBL/GenBank/DDBJ databases">
        <title>Genome-scale phylogeny and comparative genomics of the fungal order Sordariales.</title>
        <authorList>
            <consortium name="Lawrence Berkeley National Laboratory"/>
            <person name="Hensen N."/>
            <person name="Bonometti L."/>
            <person name="Westerberg I."/>
            <person name="Brannstrom I.O."/>
            <person name="Guillou S."/>
            <person name="Cros-Aarteil S."/>
            <person name="Calhoun S."/>
            <person name="Haridas S."/>
            <person name="Kuo A."/>
            <person name="Mondo S."/>
            <person name="Pangilinan J."/>
            <person name="Riley R."/>
            <person name="LaButti K."/>
            <person name="Andreopoulos B."/>
            <person name="Lipzen A."/>
            <person name="Chen C."/>
            <person name="Yanf M."/>
            <person name="Daum C."/>
            <person name="Ng V."/>
            <person name="Clum A."/>
            <person name="Steindorff A."/>
            <person name="Ohm R."/>
            <person name="Martin F."/>
            <person name="Silar P."/>
            <person name="Natvig D."/>
            <person name="Lalanne C."/>
            <person name="Gautier V."/>
            <person name="Ament-velasquez S.L."/>
            <person name="Kruys A."/>
            <person name="Hutchinson M.I."/>
            <person name="Powell A.J."/>
            <person name="Barry K."/>
            <person name="Miller A.N."/>
            <person name="Grigoriev I.V."/>
            <person name="Debuchy R."/>
            <person name="Gladieux P."/>
            <person name="Thoren M.H."/>
            <person name="Johannesson H."/>
        </authorList>
    </citation>
    <scope>NUCLEOTIDE SEQUENCE</scope>
    <source>
        <strain evidence="2">SMH3187-1</strain>
    </source>
</reference>
<gene>
    <name evidence="2" type="ORF">B0T18DRAFT_137538</name>
</gene>
<dbReference type="AlphaFoldDB" id="A0AA40EUL1"/>
<dbReference type="Proteomes" id="UP001172155">
    <property type="component" value="Unassembled WGS sequence"/>
</dbReference>
<protein>
    <submittedName>
        <fullName evidence="2">Uncharacterized protein</fullName>
    </submittedName>
</protein>
<sequence>MGFSSSAWESQGPPPPFASHWTKDGDGRGGRGPDLGQARPFPGSPFPRYYRVLLASSELCGKEARGRGYREGRGPAVTGSYSTQYTVTSQRTYTSVMGIGGLLCHGEGGLLPTRVHLCVTVPSSRPRSDPVPGFLGQTRSCQETKNASRAKKTRMLPASIRVCGPDHQAINSMPLPLHWAVPDRLAALFVSASTRPEGKGSLQLLWDVKPPKH</sequence>
<dbReference type="EMBL" id="JAUKUD010000004">
    <property type="protein sequence ID" value="KAK0745810.1"/>
    <property type="molecule type" value="Genomic_DNA"/>
</dbReference>
<feature type="compositionally biased region" description="Basic and acidic residues" evidence="1">
    <location>
        <begin position="21"/>
        <end position="31"/>
    </location>
</feature>
<feature type="region of interest" description="Disordered" evidence="1">
    <location>
        <begin position="1"/>
        <end position="43"/>
    </location>
</feature>
<keyword evidence="3" id="KW-1185">Reference proteome</keyword>
<name>A0AA40EUL1_9PEZI</name>
<evidence type="ECO:0000313" key="2">
    <source>
        <dbReference type="EMBL" id="KAK0745810.1"/>
    </source>
</evidence>
<accession>A0AA40EUL1</accession>
<evidence type="ECO:0000256" key="1">
    <source>
        <dbReference type="SAM" id="MobiDB-lite"/>
    </source>
</evidence>
<organism evidence="2 3">
    <name type="scientific">Schizothecium vesticola</name>
    <dbReference type="NCBI Taxonomy" id="314040"/>
    <lineage>
        <taxon>Eukaryota</taxon>
        <taxon>Fungi</taxon>
        <taxon>Dikarya</taxon>
        <taxon>Ascomycota</taxon>
        <taxon>Pezizomycotina</taxon>
        <taxon>Sordariomycetes</taxon>
        <taxon>Sordariomycetidae</taxon>
        <taxon>Sordariales</taxon>
        <taxon>Schizotheciaceae</taxon>
        <taxon>Schizothecium</taxon>
    </lineage>
</organism>
<proteinExistence type="predicted"/>
<comment type="caution">
    <text evidence="2">The sequence shown here is derived from an EMBL/GenBank/DDBJ whole genome shotgun (WGS) entry which is preliminary data.</text>
</comment>
<evidence type="ECO:0000313" key="3">
    <source>
        <dbReference type="Proteomes" id="UP001172155"/>
    </source>
</evidence>